<proteinExistence type="predicted"/>
<dbReference type="OrthoDB" id="9808013at2"/>
<accession>A7GZ20</accession>
<keyword evidence="1 3" id="KW-0378">Hydrolase</keyword>
<evidence type="ECO:0000256" key="1">
    <source>
        <dbReference type="ARBA" id="ARBA00022801"/>
    </source>
</evidence>
<dbReference type="AlphaFoldDB" id="A7GZ20"/>
<dbReference type="PANTHER" id="PTHR31377:SF0">
    <property type="entry name" value="AGMATINE DEIMINASE-RELATED"/>
    <property type="match status" value="1"/>
</dbReference>
<dbReference type="STRING" id="360105.CCV52592_0085"/>
<dbReference type="RefSeq" id="WP_011992411.1">
    <property type="nucleotide sequence ID" value="NC_009715.2"/>
</dbReference>
<protein>
    <submittedName>
        <fullName evidence="3">Agmatine deiminase</fullName>
        <ecNumber evidence="3">3.5.3.12</ecNumber>
    </submittedName>
</protein>
<evidence type="ECO:0000256" key="2">
    <source>
        <dbReference type="SAM" id="MobiDB-lite"/>
    </source>
</evidence>
<dbReference type="SUPFAM" id="SSF55909">
    <property type="entry name" value="Pentein"/>
    <property type="match status" value="1"/>
</dbReference>
<dbReference type="EMBL" id="CP000767">
    <property type="protein sequence ID" value="EAT99561.1"/>
    <property type="molecule type" value="Genomic_DNA"/>
</dbReference>
<feature type="region of interest" description="Disordered" evidence="2">
    <location>
        <begin position="326"/>
        <end position="348"/>
    </location>
</feature>
<evidence type="ECO:0000313" key="3">
    <source>
        <dbReference type="EMBL" id="EAT99561.1"/>
    </source>
</evidence>
<name>A7GZ20_CAMC5</name>
<keyword evidence="4" id="KW-1185">Reference proteome</keyword>
<dbReference type="Proteomes" id="UP000006380">
    <property type="component" value="Chromosome"/>
</dbReference>
<gene>
    <name evidence="3" type="primary">aguA</name>
    <name evidence="3" type="ORF">CCV52592_0085</name>
</gene>
<dbReference type="KEGG" id="ccv:CCV52592_0085"/>
<dbReference type="GO" id="GO:0009446">
    <property type="term" value="P:putrescine biosynthetic process"/>
    <property type="evidence" value="ECO:0007669"/>
    <property type="project" value="InterPro"/>
</dbReference>
<dbReference type="Gene3D" id="3.75.10.10">
    <property type="entry name" value="L-arginine/glycine Amidinotransferase, Chain A"/>
    <property type="match status" value="1"/>
</dbReference>
<dbReference type="EC" id="3.5.3.12" evidence="3"/>
<dbReference type="GO" id="GO:0047632">
    <property type="term" value="F:agmatine deiminase activity"/>
    <property type="evidence" value="ECO:0007669"/>
    <property type="project" value="UniProtKB-EC"/>
</dbReference>
<reference evidence="3" key="1">
    <citation type="submission" date="2016-07" db="EMBL/GenBank/DDBJ databases">
        <title>Comparative genomics of the Campylobacter concisus group.</title>
        <authorList>
            <person name="Miller W.G."/>
            <person name="Yee E."/>
            <person name="Chapman M.H."/>
            <person name="Huynh S."/>
            <person name="Bono J.L."/>
            <person name="On S.L.W."/>
            <person name="StLeger J."/>
            <person name="Foster G."/>
            <person name="Parker C.T."/>
        </authorList>
    </citation>
    <scope>NUCLEOTIDE SEQUENCE</scope>
    <source>
        <strain evidence="3">525.92</strain>
    </source>
</reference>
<evidence type="ECO:0000313" key="4">
    <source>
        <dbReference type="Proteomes" id="UP000006380"/>
    </source>
</evidence>
<dbReference type="InterPro" id="IPR007466">
    <property type="entry name" value="Peptidyl-Arg-deiminase_porph"/>
</dbReference>
<dbReference type="GO" id="GO:0004668">
    <property type="term" value="F:protein-arginine deiminase activity"/>
    <property type="evidence" value="ECO:0007669"/>
    <property type="project" value="InterPro"/>
</dbReference>
<sequence>MRAFGEWEKQELLLLSLPHAGTDWCEYLDEILASYEQLVAAITPFQKVALICPDEQILARFGKFKNAQLIKIDTDDTWIRDYGMIDVERDGEILSYDFKFNAWGGKFKSAKDDAVNGELAKIFGSNLKPVDLILEGGSIDFNGHGVMLTTQMCLLNDNRNPHLNKEQIDTRLKGLFGLDRIIWLKNGFIRGDDTDSHVDTLARFISPDTIAYASCDDPDDEHFEPLNAMRAELERAGFKLVPLPLPKAKFYRNKRLGCTYANFIFINGALIVPTYDDANDKLVIERLRAALPGREVIGVNSLVFVRQNGSLHCSSQNKYHAFAKQNVSSERSEAENKFAKQNEREGRG</sequence>
<organism evidence="3 4">
    <name type="scientific">Campylobacter curvus (strain 525.92)</name>
    <dbReference type="NCBI Taxonomy" id="360105"/>
    <lineage>
        <taxon>Bacteria</taxon>
        <taxon>Pseudomonadati</taxon>
        <taxon>Campylobacterota</taxon>
        <taxon>Epsilonproteobacteria</taxon>
        <taxon>Campylobacterales</taxon>
        <taxon>Campylobacteraceae</taxon>
        <taxon>Campylobacter</taxon>
    </lineage>
</organism>
<dbReference type="PANTHER" id="PTHR31377">
    <property type="entry name" value="AGMATINE DEIMINASE-RELATED"/>
    <property type="match status" value="1"/>
</dbReference>
<dbReference type="Pfam" id="PF04371">
    <property type="entry name" value="PAD_porph"/>
    <property type="match status" value="1"/>
</dbReference>
<dbReference type="HOGENOM" id="CLU_037682_0_0_7"/>
<feature type="compositionally biased region" description="Basic and acidic residues" evidence="2">
    <location>
        <begin position="330"/>
        <end position="348"/>
    </location>
</feature>